<protein>
    <submittedName>
        <fullName evidence="1">Single-stranded DNA-binding protein</fullName>
    </submittedName>
</protein>
<accession>A0ABX0P672</accession>
<comment type="caution">
    <text evidence="1">The sequence shown here is derived from an EMBL/GenBank/DDBJ whole genome shotgun (WGS) entry which is preliminary data.</text>
</comment>
<dbReference type="EMBL" id="WHJH01000120">
    <property type="protein sequence ID" value="NHZ93927.1"/>
    <property type="molecule type" value="Genomic_DNA"/>
</dbReference>
<keyword evidence="2" id="KW-1185">Reference proteome</keyword>
<dbReference type="Proteomes" id="UP000609726">
    <property type="component" value="Unassembled WGS sequence"/>
</dbReference>
<keyword evidence="1" id="KW-0238">DNA-binding</keyword>
<organism evidence="1 2">
    <name type="scientific">Massilia mucilaginosa</name>
    <dbReference type="NCBI Taxonomy" id="2609282"/>
    <lineage>
        <taxon>Bacteria</taxon>
        <taxon>Pseudomonadati</taxon>
        <taxon>Pseudomonadota</taxon>
        <taxon>Betaproteobacteria</taxon>
        <taxon>Burkholderiales</taxon>
        <taxon>Oxalobacteraceae</taxon>
        <taxon>Telluria group</taxon>
        <taxon>Massilia</taxon>
    </lineage>
</organism>
<name>A0ABX0P672_9BURK</name>
<gene>
    <name evidence="1" type="ORF">F2P45_33770</name>
</gene>
<dbReference type="RefSeq" id="WP_166882606.1">
    <property type="nucleotide sequence ID" value="NZ_WHJH01000120.1"/>
</dbReference>
<evidence type="ECO:0000313" key="1">
    <source>
        <dbReference type="EMBL" id="NHZ93927.1"/>
    </source>
</evidence>
<sequence>MKMEDKKSQLAVKAMVVMVVGRLEGSKSYEGKRYTQVMTPAADAYSRPQLVEIRSKGRLGEKGDEISCHCVLGGFQRKAYETKDKQTGEIVKVVPVEHTLDLCEE</sequence>
<proteinExistence type="predicted"/>
<reference evidence="1 2" key="1">
    <citation type="submission" date="2019-10" db="EMBL/GenBank/DDBJ databases">
        <title>Taxonomy of Antarctic Massilia spp.: description of Massilia rubra sp. nov., Massilia aquatica sp. nov., Massilia mucilaginosa sp. nov., Massilia frigida sp. nov. isolated from streams, lakes and regoliths.</title>
        <authorList>
            <person name="Holochova P."/>
            <person name="Sedlacek I."/>
            <person name="Kralova S."/>
            <person name="Maslanova I."/>
            <person name="Busse H.-J."/>
            <person name="Stankova E."/>
            <person name="Vrbovska V."/>
            <person name="Kovarovic V."/>
            <person name="Bartak M."/>
            <person name="Svec P."/>
            <person name="Pantucek R."/>
        </authorList>
    </citation>
    <scope>NUCLEOTIDE SEQUENCE [LARGE SCALE GENOMIC DNA]</scope>
    <source>
        <strain evidence="1 2">CCM 8733</strain>
    </source>
</reference>
<dbReference type="GO" id="GO:0003677">
    <property type="term" value="F:DNA binding"/>
    <property type="evidence" value="ECO:0007669"/>
    <property type="project" value="UniProtKB-KW"/>
</dbReference>
<evidence type="ECO:0000313" key="2">
    <source>
        <dbReference type="Proteomes" id="UP000609726"/>
    </source>
</evidence>